<name>A0ABT1W7R0_9PROT</name>
<comment type="subcellular location">
    <subcellularLocation>
        <location evidence="1">Cell membrane</location>
        <topology evidence="1">Multi-pass membrane protein</topology>
    </subcellularLocation>
</comment>
<evidence type="ECO:0000259" key="8">
    <source>
        <dbReference type="PROSITE" id="PS50850"/>
    </source>
</evidence>
<dbReference type="PROSITE" id="PS50850">
    <property type="entry name" value="MFS"/>
    <property type="match status" value="1"/>
</dbReference>
<keyword evidence="4 7" id="KW-0812">Transmembrane</keyword>
<dbReference type="CDD" id="cd17321">
    <property type="entry name" value="MFS_MMR_MDR_like"/>
    <property type="match status" value="1"/>
</dbReference>
<dbReference type="RefSeq" id="WP_422864402.1">
    <property type="nucleotide sequence ID" value="NZ_JAMSKV010000008.1"/>
</dbReference>
<feature type="transmembrane region" description="Helical" evidence="7">
    <location>
        <begin position="353"/>
        <end position="375"/>
    </location>
</feature>
<protein>
    <submittedName>
        <fullName evidence="9">MFS transporter</fullName>
    </submittedName>
</protein>
<feature type="transmembrane region" description="Helical" evidence="7">
    <location>
        <begin position="95"/>
        <end position="117"/>
    </location>
</feature>
<dbReference type="PANTHER" id="PTHR42718">
    <property type="entry name" value="MAJOR FACILITATOR SUPERFAMILY MULTIDRUG TRANSPORTER MFSC"/>
    <property type="match status" value="1"/>
</dbReference>
<evidence type="ECO:0000256" key="4">
    <source>
        <dbReference type="ARBA" id="ARBA00022692"/>
    </source>
</evidence>
<reference evidence="9 10" key="1">
    <citation type="submission" date="2022-06" db="EMBL/GenBank/DDBJ databases">
        <title>Endosaccharibacter gen. nov., sp. nov., endophytic bacteria isolated from sugarcane.</title>
        <authorList>
            <person name="Pitiwittayakul N."/>
            <person name="Yukphan P."/>
            <person name="Charoenyingcharoen P."/>
            <person name="Tanasupawat S."/>
        </authorList>
    </citation>
    <scope>NUCLEOTIDE SEQUENCE [LARGE SCALE GENOMIC DNA]</scope>
    <source>
        <strain evidence="9 10">KSS8</strain>
    </source>
</reference>
<evidence type="ECO:0000256" key="5">
    <source>
        <dbReference type="ARBA" id="ARBA00022989"/>
    </source>
</evidence>
<feature type="domain" description="Major facilitator superfamily (MFS) profile" evidence="8">
    <location>
        <begin position="4"/>
        <end position="469"/>
    </location>
</feature>
<evidence type="ECO:0000256" key="7">
    <source>
        <dbReference type="SAM" id="Phobius"/>
    </source>
</evidence>
<feature type="transmembrane region" description="Helical" evidence="7">
    <location>
        <begin position="35"/>
        <end position="58"/>
    </location>
</feature>
<dbReference type="SUPFAM" id="SSF103473">
    <property type="entry name" value="MFS general substrate transporter"/>
    <property type="match status" value="1"/>
</dbReference>
<proteinExistence type="predicted"/>
<evidence type="ECO:0000256" key="6">
    <source>
        <dbReference type="ARBA" id="ARBA00023136"/>
    </source>
</evidence>
<dbReference type="Gene3D" id="1.20.1720.10">
    <property type="entry name" value="Multidrug resistance protein D"/>
    <property type="match status" value="1"/>
</dbReference>
<dbReference type="Pfam" id="PF07690">
    <property type="entry name" value="MFS_1"/>
    <property type="match status" value="1"/>
</dbReference>
<feature type="transmembrane region" description="Helical" evidence="7">
    <location>
        <begin position="219"/>
        <end position="237"/>
    </location>
</feature>
<dbReference type="PANTHER" id="PTHR42718:SF46">
    <property type="entry name" value="BLR6921 PROTEIN"/>
    <property type="match status" value="1"/>
</dbReference>
<evidence type="ECO:0000313" key="10">
    <source>
        <dbReference type="Proteomes" id="UP001524587"/>
    </source>
</evidence>
<organism evidence="9 10">
    <name type="scientific">Endosaccharibacter trunci</name>
    <dbReference type="NCBI Taxonomy" id="2812733"/>
    <lineage>
        <taxon>Bacteria</taxon>
        <taxon>Pseudomonadati</taxon>
        <taxon>Pseudomonadota</taxon>
        <taxon>Alphaproteobacteria</taxon>
        <taxon>Acetobacterales</taxon>
        <taxon>Acetobacteraceae</taxon>
        <taxon>Endosaccharibacter</taxon>
    </lineage>
</organism>
<comment type="caution">
    <text evidence="9">The sequence shown here is derived from an EMBL/GenBank/DDBJ whole genome shotgun (WGS) entry which is preliminary data.</text>
</comment>
<dbReference type="InterPro" id="IPR020846">
    <property type="entry name" value="MFS_dom"/>
</dbReference>
<evidence type="ECO:0000256" key="3">
    <source>
        <dbReference type="ARBA" id="ARBA00022475"/>
    </source>
</evidence>
<feature type="transmembrane region" description="Helical" evidence="7">
    <location>
        <begin position="129"/>
        <end position="152"/>
    </location>
</feature>
<dbReference type="EMBL" id="JAMSKV010000008">
    <property type="protein sequence ID" value="MCQ8278923.1"/>
    <property type="molecule type" value="Genomic_DNA"/>
</dbReference>
<feature type="transmembrane region" description="Helical" evidence="7">
    <location>
        <begin position="293"/>
        <end position="310"/>
    </location>
</feature>
<evidence type="ECO:0000313" key="9">
    <source>
        <dbReference type="EMBL" id="MCQ8278923.1"/>
    </source>
</evidence>
<keyword evidence="2" id="KW-0813">Transport</keyword>
<evidence type="ECO:0000256" key="2">
    <source>
        <dbReference type="ARBA" id="ARBA00022448"/>
    </source>
</evidence>
<keyword evidence="5 7" id="KW-1133">Transmembrane helix</keyword>
<feature type="transmembrane region" description="Helical" evidence="7">
    <location>
        <begin position="158"/>
        <end position="180"/>
    </location>
</feature>
<feature type="transmembrane region" description="Helical" evidence="7">
    <location>
        <begin position="192"/>
        <end position="213"/>
    </location>
</feature>
<dbReference type="InterPro" id="IPR011701">
    <property type="entry name" value="MFS"/>
</dbReference>
<feature type="transmembrane region" description="Helical" evidence="7">
    <location>
        <begin position="258"/>
        <end position="281"/>
    </location>
</feature>
<evidence type="ECO:0000256" key="1">
    <source>
        <dbReference type="ARBA" id="ARBA00004651"/>
    </source>
</evidence>
<keyword evidence="10" id="KW-1185">Reference proteome</keyword>
<feature type="transmembrane region" description="Helical" evidence="7">
    <location>
        <begin position="396"/>
        <end position="415"/>
    </location>
</feature>
<feature type="transmembrane region" description="Helical" evidence="7">
    <location>
        <begin position="441"/>
        <end position="465"/>
    </location>
</feature>
<feature type="transmembrane region" description="Helical" evidence="7">
    <location>
        <begin position="70"/>
        <end position="89"/>
    </location>
</feature>
<dbReference type="InterPro" id="IPR036259">
    <property type="entry name" value="MFS_trans_sf"/>
</dbReference>
<sequence>MARVLSVTSLGVLLTLANTSVIDVALPAIRAEFGASALGVDAVLLSYMIVNVVLLLAFGRISDIYGRKRVFILGLAGFAAASLACALAPTVWALAAFRGVLGVAAAAVLANTTALILDSLPPDRVSVALGYNVLTASLAQVAGPLVGGALVSLGGWRVVFIVNIPLALGAAALGFFALPGRNPGPAESFDGWSALYSLIALTGMIGGITASGFQANGQGLLFGGLAVCFVFGVLFVRRQARIAHPLLDLALLGDAERNLAYVTGFIVSGVRFSVVLVVSLLCQTHFGLSPLEAAKRVVVIASGLAVSAPLSGHIMRKTGLSAHLPTIGLGLVVLGLGGLRLQLSHGDAGSSVIVPLFVLGVGIGLFATPNTASILRGVPASQRGVANGLRTMSQNCGSTVFVALSLALIGVALPAQDKVALYITGAAAKALNADAFLMRGFGYAVDFLMLAALGGLAFSGLRLIVRKATSRASESVPNP</sequence>
<keyword evidence="3" id="KW-1003">Cell membrane</keyword>
<feature type="transmembrane region" description="Helical" evidence="7">
    <location>
        <begin position="322"/>
        <end position="341"/>
    </location>
</feature>
<keyword evidence="6 7" id="KW-0472">Membrane</keyword>
<dbReference type="Proteomes" id="UP001524587">
    <property type="component" value="Unassembled WGS sequence"/>
</dbReference>
<dbReference type="Gene3D" id="1.20.1250.20">
    <property type="entry name" value="MFS general substrate transporter like domains"/>
    <property type="match status" value="1"/>
</dbReference>
<accession>A0ABT1W7R0</accession>
<gene>
    <name evidence="9" type="ORF">NFI95_10745</name>
</gene>